<dbReference type="GO" id="GO:0003677">
    <property type="term" value="F:DNA binding"/>
    <property type="evidence" value="ECO:0007669"/>
    <property type="project" value="InterPro"/>
</dbReference>
<sequence>MKKTLGKTFKMIRESKGLSQKEVAEGVVSVAQLSRFERGISDVTADVLYICLQNMNVTMDEFQSVYHNFVQPQNTFLQNDISEAYLEKNILKLEKILENCKKLEERFSNYKLYKLNTLVVKAILSQCTKQEKINKKEIQYLVDYLFSVEEWGRYELWLFTNSASVMTVSLLETFAGEMVKRTQFYQEIAENRKLIIQMLLSVISVCIEKEHFSVALKLLNYADRLKKPEIDFFENAVIRYYRGYYLFKMGNSDGLATMEKCIEIMVFLECYNVAQKMLDTIAKLKSN</sequence>
<dbReference type="InterPro" id="IPR010982">
    <property type="entry name" value="Lambda_DNA-bd_dom_sf"/>
</dbReference>
<gene>
    <name evidence="2" type="ORF">BN963_SGAL_00144</name>
</gene>
<evidence type="ECO:0000313" key="3">
    <source>
        <dbReference type="Proteomes" id="UP000027584"/>
    </source>
</evidence>
<dbReference type="InterPro" id="IPR001387">
    <property type="entry name" value="Cro/C1-type_HTH"/>
</dbReference>
<dbReference type="SUPFAM" id="SSF47413">
    <property type="entry name" value="lambda repressor-like DNA-binding domains"/>
    <property type="match status" value="1"/>
</dbReference>
<accession>A0A060RJE1</accession>
<dbReference type="PANTHER" id="PTHR37038">
    <property type="entry name" value="TRANSCRIPTIONAL REGULATOR-RELATED"/>
    <property type="match status" value="1"/>
</dbReference>
<dbReference type="InterPro" id="IPR053163">
    <property type="entry name" value="HTH-type_regulator_Rgg"/>
</dbReference>
<feature type="domain" description="HTH cro/C1-type" evidence="1">
    <location>
        <begin position="9"/>
        <end position="62"/>
    </location>
</feature>
<dbReference type="SMART" id="SM00530">
    <property type="entry name" value="HTH_XRE"/>
    <property type="match status" value="1"/>
</dbReference>
<protein>
    <submittedName>
        <fullName evidence="2">Transcriptional regulator rgg</fullName>
    </submittedName>
</protein>
<dbReference type="Gene3D" id="1.25.40.10">
    <property type="entry name" value="Tetratricopeptide repeat domain"/>
    <property type="match status" value="1"/>
</dbReference>
<dbReference type="Proteomes" id="UP000027584">
    <property type="component" value="Unassembled WGS sequence"/>
</dbReference>
<dbReference type="AlphaFoldDB" id="A0A060RJE1"/>
<dbReference type="EMBL" id="CCBC010000034">
    <property type="protein sequence ID" value="CDO16965.1"/>
    <property type="molecule type" value="Genomic_DNA"/>
</dbReference>
<dbReference type="InterPro" id="IPR011990">
    <property type="entry name" value="TPR-like_helical_dom_sf"/>
</dbReference>
<evidence type="ECO:0000259" key="1">
    <source>
        <dbReference type="PROSITE" id="PS50943"/>
    </source>
</evidence>
<dbReference type="InterPro" id="IPR010057">
    <property type="entry name" value="Transcription_activator_Rgg_C"/>
</dbReference>
<dbReference type="Pfam" id="PF21259">
    <property type="entry name" value="Rgg_C"/>
    <property type="match status" value="1"/>
</dbReference>
<dbReference type="PROSITE" id="PS50943">
    <property type="entry name" value="HTH_CROC1"/>
    <property type="match status" value="1"/>
</dbReference>
<name>A0A060RJE1_9STRE</name>
<comment type="caution">
    <text evidence="2">The sequence shown here is derived from an EMBL/GenBank/DDBJ whole genome shotgun (WGS) entry which is preliminary data.</text>
</comment>
<reference evidence="2 3" key="2">
    <citation type="submission" date="2014-05" db="EMBL/GenBank/DDBJ databases">
        <title>Genome sequence of Streptococcus gallolyticus.</title>
        <authorList>
            <person name="Del Campo R."/>
        </authorList>
    </citation>
    <scope>NUCLEOTIDE SEQUENCE [LARGE SCALE GENOMIC DNA]</scope>
    <source>
        <strain evidence="2 3">LMG17956</strain>
    </source>
</reference>
<dbReference type="NCBIfam" id="TIGR01716">
    <property type="entry name" value="RGG_Cterm"/>
    <property type="match status" value="1"/>
</dbReference>
<dbReference type="CDD" id="cd00093">
    <property type="entry name" value="HTH_XRE"/>
    <property type="match status" value="1"/>
</dbReference>
<evidence type="ECO:0000313" key="2">
    <source>
        <dbReference type="EMBL" id="CDO16965.1"/>
    </source>
</evidence>
<organism evidence="2 3">
    <name type="scientific">Streptococcus gallolyticus</name>
    <dbReference type="NCBI Taxonomy" id="315405"/>
    <lineage>
        <taxon>Bacteria</taxon>
        <taxon>Bacillati</taxon>
        <taxon>Bacillota</taxon>
        <taxon>Bacilli</taxon>
        <taxon>Lactobacillales</taxon>
        <taxon>Streptococcaceae</taxon>
        <taxon>Streptococcus</taxon>
    </lineage>
</organism>
<proteinExistence type="predicted"/>
<dbReference type="Pfam" id="PF01381">
    <property type="entry name" value="HTH_3"/>
    <property type="match status" value="1"/>
</dbReference>
<dbReference type="PANTHER" id="PTHR37038:SF12">
    <property type="entry name" value="TRANSCRIPTIONAL REGULATOR"/>
    <property type="match status" value="1"/>
</dbReference>
<reference evidence="2 3" key="1">
    <citation type="submission" date="2014-02" db="EMBL/GenBank/DDBJ databases">
        <authorList>
            <person name="Manrique M."/>
        </authorList>
    </citation>
    <scope>NUCLEOTIDE SEQUENCE [LARGE SCALE GENOMIC DNA]</scope>
    <source>
        <strain evidence="2 3">LMG17956</strain>
    </source>
</reference>